<comment type="caution">
    <text evidence="6">The sequence shown here is derived from an EMBL/GenBank/DDBJ whole genome shotgun (WGS) entry which is preliminary data.</text>
</comment>
<feature type="domain" description="Translation elongation factor EF1B beta/delta subunit guanine nucleotide exchange" evidence="4">
    <location>
        <begin position="128"/>
        <end position="214"/>
    </location>
</feature>
<evidence type="ECO:0000313" key="6">
    <source>
        <dbReference type="EMBL" id="KAL0574036.1"/>
    </source>
</evidence>
<evidence type="ECO:0000259" key="4">
    <source>
        <dbReference type="SMART" id="SM00888"/>
    </source>
</evidence>
<proteinExistence type="inferred from homology"/>
<dbReference type="GO" id="GO:0003746">
    <property type="term" value="F:translation elongation factor activity"/>
    <property type="evidence" value="ECO:0007669"/>
    <property type="project" value="UniProtKB-KW"/>
</dbReference>
<comment type="similarity">
    <text evidence="1">Belongs to the EF-1-beta/EF-1-delta family.</text>
</comment>
<dbReference type="InterPro" id="IPR014038">
    <property type="entry name" value="EF1B_bsu/dsu_GNE"/>
</dbReference>
<organism evidence="6 7">
    <name type="scientific">Marasmius crinis-equi</name>
    <dbReference type="NCBI Taxonomy" id="585013"/>
    <lineage>
        <taxon>Eukaryota</taxon>
        <taxon>Fungi</taxon>
        <taxon>Dikarya</taxon>
        <taxon>Basidiomycota</taxon>
        <taxon>Agaricomycotina</taxon>
        <taxon>Agaricomycetes</taxon>
        <taxon>Agaricomycetidae</taxon>
        <taxon>Agaricales</taxon>
        <taxon>Marasmiineae</taxon>
        <taxon>Marasmiaceae</taxon>
        <taxon>Marasmius</taxon>
    </lineage>
</organism>
<dbReference type="SUPFAM" id="SSF54984">
    <property type="entry name" value="eEF-1beta-like"/>
    <property type="match status" value="1"/>
</dbReference>
<accession>A0ABR3FFH5</accession>
<dbReference type="Pfam" id="PF00736">
    <property type="entry name" value="EF1_GNE"/>
    <property type="match status" value="1"/>
</dbReference>
<dbReference type="SMART" id="SM01182">
    <property type="entry name" value="EF-1_beta_acid"/>
    <property type="match status" value="1"/>
</dbReference>
<keyword evidence="2 6" id="KW-0251">Elongation factor</keyword>
<dbReference type="InterPro" id="IPR049720">
    <property type="entry name" value="EF1B_bsu/dsu"/>
</dbReference>
<dbReference type="CDD" id="cd00292">
    <property type="entry name" value="EF1B"/>
    <property type="match status" value="1"/>
</dbReference>
<evidence type="ECO:0000313" key="7">
    <source>
        <dbReference type="Proteomes" id="UP001465976"/>
    </source>
</evidence>
<dbReference type="PANTHER" id="PTHR11595:SF21">
    <property type="entry name" value="ELONGATION FACTOR 1-BETA"/>
    <property type="match status" value="1"/>
</dbReference>
<dbReference type="EMBL" id="JBAHYK010000437">
    <property type="protein sequence ID" value="KAL0574036.1"/>
    <property type="molecule type" value="Genomic_DNA"/>
</dbReference>
<dbReference type="InterPro" id="IPR036219">
    <property type="entry name" value="eEF-1beta-like_sf"/>
</dbReference>
<gene>
    <name evidence="6" type="primary">EFB1</name>
    <name evidence="6" type="ORF">V5O48_007920</name>
</gene>
<dbReference type="PANTHER" id="PTHR11595">
    <property type="entry name" value="EF-HAND AND COILED-COIL DOMAIN-CONTAINING FAMILY MEMBER"/>
    <property type="match status" value="1"/>
</dbReference>
<protein>
    <submittedName>
        <fullName evidence="6">Translation elongation factor 1 beta</fullName>
    </submittedName>
</protein>
<sequence length="676" mass="74621">MSVDLKKLEEHLQTRSYIEGYTPSQADVHVFKAIANPDSSYPNVTRWHKHIASYAAEHASLPGSSKAGEAFFGSGAAPAAAAAGGDDDDDIDLFGSDEEEDAEAERVKAERVAAYNAKKANKPKTIAKSVVTLDVKPWDDETDMEALEKAVRSIEQDGLVWGASKLVPIGYGIRKLQMTLVVEDEKVSTDELQEKIAEFEDYVQSSDVAAMQNVLELIAFLVTPFNAPTSDNDLSPLLLTCSSIYNSLSPAAAPHLYARIFRAKFDTETLFRRLRPYGGLPTDSILARELVLRYRLLRRARRRSCLPTPQPNNLHSDDLHVALRMTLESDGLNGAHIASTALVWSCIDYLFAALRVGGGVERKALLPGYLQKHCGQNSDVAIALWLVVLNWGTADICKLPEEMRKNLRLLLSPLVHSSMNEDHSVKLEAKKIASRSQSERFWEDHARPTPLQVVDLGDLYSCPPAASAAILLTLALYEAKPLGVPTHLPANRAEALSKGQSGPTMEDHRTMAMYRTLLFNDYPPQRNECSRTAPSTPSLRHDPSFFNKKLETLAHRGRGCTVDDDENTPALESVPVPRAESSMYGYISSHLEGVWEGHYMMESIDTKDDSQSGCRANEFGARKALQASLSLYFAFGEGEESYSGDRLDALTGSYEPDMSSDNPSVIVTIYVKRRIV</sequence>
<dbReference type="Gene3D" id="1.20.1050.130">
    <property type="match status" value="1"/>
</dbReference>
<evidence type="ECO:0000256" key="2">
    <source>
        <dbReference type="ARBA" id="ARBA00022768"/>
    </source>
</evidence>
<dbReference type="Pfam" id="PF10587">
    <property type="entry name" value="EF-1_beta_acid"/>
    <property type="match status" value="1"/>
</dbReference>
<keyword evidence="7" id="KW-1185">Reference proteome</keyword>
<name>A0ABR3FFH5_9AGAR</name>
<evidence type="ECO:0000259" key="5">
    <source>
        <dbReference type="SMART" id="SM01182"/>
    </source>
</evidence>
<dbReference type="SUPFAM" id="SSF47616">
    <property type="entry name" value="GST C-terminal domain-like"/>
    <property type="match status" value="1"/>
</dbReference>
<dbReference type="InterPro" id="IPR014717">
    <property type="entry name" value="Transl_elong_EF1B/ribsomal_bS6"/>
</dbReference>
<dbReference type="InterPro" id="IPR018940">
    <property type="entry name" value="EF-1_beta_acid_region_euk"/>
</dbReference>
<dbReference type="InterPro" id="IPR036282">
    <property type="entry name" value="Glutathione-S-Trfase_C_sf"/>
</dbReference>
<dbReference type="PROSITE" id="PS00824">
    <property type="entry name" value="EF1BD_1"/>
    <property type="match status" value="1"/>
</dbReference>
<evidence type="ECO:0000256" key="3">
    <source>
        <dbReference type="ARBA" id="ARBA00022917"/>
    </source>
</evidence>
<feature type="domain" description="Elongation factor 1 beta central acidic region eukaryote" evidence="5">
    <location>
        <begin position="93"/>
        <end position="119"/>
    </location>
</feature>
<dbReference type="Gene3D" id="3.30.70.60">
    <property type="match status" value="1"/>
</dbReference>
<evidence type="ECO:0000256" key="1">
    <source>
        <dbReference type="ARBA" id="ARBA00007411"/>
    </source>
</evidence>
<dbReference type="InterPro" id="IPR001326">
    <property type="entry name" value="Transl_elong_EF1B_B/D_CS"/>
</dbReference>
<dbReference type="SMART" id="SM00888">
    <property type="entry name" value="EF1_GNE"/>
    <property type="match status" value="1"/>
</dbReference>
<keyword evidence="3" id="KW-0648">Protein biosynthesis</keyword>
<dbReference type="Proteomes" id="UP001465976">
    <property type="component" value="Unassembled WGS sequence"/>
</dbReference>
<reference evidence="6 7" key="1">
    <citation type="submission" date="2024-02" db="EMBL/GenBank/DDBJ databases">
        <title>A draft genome for the cacao thread blight pathogen Marasmius crinis-equi.</title>
        <authorList>
            <person name="Cohen S.P."/>
            <person name="Baruah I.K."/>
            <person name="Amoako-Attah I."/>
            <person name="Bukari Y."/>
            <person name="Meinhardt L.W."/>
            <person name="Bailey B.A."/>
        </authorList>
    </citation>
    <scope>NUCLEOTIDE SEQUENCE [LARGE SCALE GENOMIC DNA]</scope>
    <source>
        <strain evidence="6 7">GH-76</strain>
    </source>
</reference>